<evidence type="ECO:0000256" key="1">
    <source>
        <dbReference type="ARBA" id="ARBA00008059"/>
    </source>
</evidence>
<organism evidence="5 6">
    <name type="scientific">Sulfobacillus thermosulfidooxidans</name>
    <dbReference type="NCBI Taxonomy" id="28034"/>
    <lineage>
        <taxon>Bacteria</taxon>
        <taxon>Bacillati</taxon>
        <taxon>Bacillota</taxon>
        <taxon>Clostridia</taxon>
        <taxon>Eubacteriales</taxon>
        <taxon>Clostridiales Family XVII. Incertae Sedis</taxon>
        <taxon>Sulfobacillus</taxon>
    </lineage>
</organism>
<dbReference type="InterPro" id="IPR047661">
    <property type="entry name" value="IstB"/>
</dbReference>
<evidence type="ECO:0000256" key="3">
    <source>
        <dbReference type="ARBA" id="ARBA00022840"/>
    </source>
</evidence>
<keyword evidence="2" id="KW-0547">Nucleotide-binding</keyword>
<dbReference type="InterPro" id="IPR002611">
    <property type="entry name" value="IstB_ATP-bd"/>
</dbReference>
<accession>A0A2T2WM29</accession>
<dbReference type="Pfam" id="PF01695">
    <property type="entry name" value="IstB_IS21"/>
    <property type="match status" value="1"/>
</dbReference>
<dbReference type="GO" id="GO:0006260">
    <property type="term" value="P:DNA replication"/>
    <property type="evidence" value="ECO:0007669"/>
    <property type="project" value="TreeGrafter"/>
</dbReference>
<sequence>MMLSKARRERRDVIAQYCKRLSWSQTAVACCEQATPTQEEFLEHVMAAELANRDVGRRARLLSRAGFPAHKTLTEFDRRVVQLPRTLTWEDLEQGTFIADHRNLVFFGGVGLGKSHLATALGMAACERGQTVRFFTVTGLVVRLTEALRAGTLERTFLDLQRSDLIVLDEWGYLPIDREGAQLLFRVVADSYETRSLILTTNLEFSKWGGVFTDDQMTAAMIDRLAHHGHLLMFEGESYRMQHALMKER</sequence>
<dbReference type="InterPro" id="IPR028350">
    <property type="entry name" value="DNAC/IstB-like"/>
</dbReference>
<dbReference type="EMBL" id="PXYX01000071">
    <property type="protein sequence ID" value="PSR23292.1"/>
    <property type="molecule type" value="Genomic_DNA"/>
</dbReference>
<gene>
    <name evidence="5" type="ORF">C7B47_15980</name>
</gene>
<dbReference type="NCBIfam" id="NF038214">
    <property type="entry name" value="IS21_help_AAA"/>
    <property type="match status" value="1"/>
</dbReference>
<reference evidence="5 6" key="1">
    <citation type="journal article" date="2014" name="BMC Genomics">
        <title>Comparison of environmental and isolate Sulfobacillus genomes reveals diverse carbon, sulfur, nitrogen, and hydrogen metabolisms.</title>
        <authorList>
            <person name="Justice N.B."/>
            <person name="Norman A."/>
            <person name="Brown C.T."/>
            <person name="Singh A."/>
            <person name="Thomas B.C."/>
            <person name="Banfield J.F."/>
        </authorList>
    </citation>
    <scope>NUCLEOTIDE SEQUENCE [LARGE SCALE GENOMIC DNA]</scope>
    <source>
        <strain evidence="5">AMDSBA5</strain>
    </source>
</reference>
<dbReference type="CDD" id="cd00009">
    <property type="entry name" value="AAA"/>
    <property type="match status" value="1"/>
</dbReference>
<evidence type="ECO:0000256" key="2">
    <source>
        <dbReference type="ARBA" id="ARBA00022741"/>
    </source>
</evidence>
<name>A0A2T2WM29_SULTH</name>
<dbReference type="InterPro" id="IPR003593">
    <property type="entry name" value="AAA+_ATPase"/>
</dbReference>
<evidence type="ECO:0000313" key="5">
    <source>
        <dbReference type="EMBL" id="PSR23292.1"/>
    </source>
</evidence>
<dbReference type="SUPFAM" id="SSF52540">
    <property type="entry name" value="P-loop containing nucleoside triphosphate hydrolases"/>
    <property type="match status" value="1"/>
</dbReference>
<dbReference type="SMART" id="SM00382">
    <property type="entry name" value="AAA"/>
    <property type="match status" value="1"/>
</dbReference>
<keyword evidence="3 5" id="KW-0067">ATP-binding</keyword>
<dbReference type="PANTHER" id="PTHR30050">
    <property type="entry name" value="CHROMOSOMAL REPLICATION INITIATOR PROTEIN DNAA"/>
    <property type="match status" value="1"/>
</dbReference>
<feature type="domain" description="AAA+ ATPase" evidence="4">
    <location>
        <begin position="100"/>
        <end position="232"/>
    </location>
</feature>
<proteinExistence type="inferred from homology"/>
<dbReference type="Gene3D" id="3.40.50.300">
    <property type="entry name" value="P-loop containing nucleotide triphosphate hydrolases"/>
    <property type="match status" value="1"/>
</dbReference>
<evidence type="ECO:0000313" key="6">
    <source>
        <dbReference type="Proteomes" id="UP000242705"/>
    </source>
</evidence>
<evidence type="ECO:0000259" key="4">
    <source>
        <dbReference type="SMART" id="SM00382"/>
    </source>
</evidence>
<dbReference type="InterPro" id="IPR027417">
    <property type="entry name" value="P-loop_NTPase"/>
</dbReference>
<comment type="similarity">
    <text evidence="1">Belongs to the IS21/IS1162 putative ATP-binding protein family.</text>
</comment>
<comment type="caution">
    <text evidence="5">The sequence shown here is derived from an EMBL/GenBank/DDBJ whole genome shotgun (WGS) entry which is preliminary data.</text>
</comment>
<dbReference type="AlphaFoldDB" id="A0A2T2WM29"/>
<protein>
    <submittedName>
        <fullName evidence="5">ATP-binding protein</fullName>
    </submittedName>
</protein>
<dbReference type="GO" id="GO:0005524">
    <property type="term" value="F:ATP binding"/>
    <property type="evidence" value="ECO:0007669"/>
    <property type="project" value="UniProtKB-KW"/>
</dbReference>
<dbReference type="Proteomes" id="UP000242705">
    <property type="component" value="Unassembled WGS sequence"/>
</dbReference>
<dbReference type="PANTHER" id="PTHR30050:SF4">
    <property type="entry name" value="ATP-BINDING PROTEIN RV3427C IN INSERTION SEQUENCE-RELATED"/>
    <property type="match status" value="1"/>
</dbReference>
<dbReference type="PIRSF" id="PIRSF003073">
    <property type="entry name" value="DNAC_TnpB_IstB"/>
    <property type="match status" value="1"/>
</dbReference>